<gene>
    <name evidence="1" type="ORF">CFOL_v3_25717</name>
</gene>
<dbReference type="InterPro" id="IPR009856">
    <property type="entry name" value="Lir1"/>
</dbReference>
<dbReference type="InParanoid" id="A0A1Q3CQ24"/>
<dbReference type="EMBL" id="BDDD01002589">
    <property type="protein sequence ID" value="GAV82265.1"/>
    <property type="molecule type" value="Genomic_DNA"/>
</dbReference>
<dbReference type="FunCoup" id="A0A1Q3CQ24">
    <property type="interactions" value="592"/>
</dbReference>
<evidence type="ECO:0000313" key="1">
    <source>
        <dbReference type="EMBL" id="GAV82265.1"/>
    </source>
</evidence>
<proteinExistence type="predicted"/>
<protein>
    <submittedName>
        <fullName evidence="1">Lir1 domain-containing protein</fullName>
    </submittedName>
</protein>
<dbReference type="Proteomes" id="UP000187406">
    <property type="component" value="Unassembled WGS sequence"/>
</dbReference>
<dbReference type="OrthoDB" id="2011897at2759"/>
<organism evidence="1 2">
    <name type="scientific">Cephalotus follicularis</name>
    <name type="common">Albany pitcher plant</name>
    <dbReference type="NCBI Taxonomy" id="3775"/>
    <lineage>
        <taxon>Eukaryota</taxon>
        <taxon>Viridiplantae</taxon>
        <taxon>Streptophyta</taxon>
        <taxon>Embryophyta</taxon>
        <taxon>Tracheophyta</taxon>
        <taxon>Spermatophyta</taxon>
        <taxon>Magnoliopsida</taxon>
        <taxon>eudicotyledons</taxon>
        <taxon>Gunneridae</taxon>
        <taxon>Pentapetalae</taxon>
        <taxon>rosids</taxon>
        <taxon>fabids</taxon>
        <taxon>Oxalidales</taxon>
        <taxon>Cephalotaceae</taxon>
        <taxon>Cephalotus</taxon>
    </lineage>
</organism>
<dbReference type="PANTHER" id="PTHR36762:SF2">
    <property type="entry name" value="LIGHT-REGULATED PROTEIN 1, CHLOROPLASTIC"/>
    <property type="match status" value="1"/>
</dbReference>
<dbReference type="AlphaFoldDB" id="A0A1Q3CQ24"/>
<comment type="caution">
    <text evidence="1">The sequence shown here is derived from an EMBL/GenBank/DDBJ whole genome shotgun (WGS) entry which is preliminary data.</text>
</comment>
<name>A0A1Q3CQ24_CEPFO</name>
<evidence type="ECO:0000313" key="2">
    <source>
        <dbReference type="Proteomes" id="UP000187406"/>
    </source>
</evidence>
<dbReference type="GO" id="GO:0009507">
    <property type="term" value="C:chloroplast"/>
    <property type="evidence" value="ECO:0007669"/>
    <property type="project" value="InterPro"/>
</dbReference>
<dbReference type="PANTHER" id="PTHR36762">
    <property type="entry name" value="LIGHT-REGULATED PROTEIN 1, CHLOROPLASTIC"/>
    <property type="match status" value="1"/>
</dbReference>
<dbReference type="STRING" id="3775.A0A1Q3CQ24"/>
<accession>A0A1Q3CQ24</accession>
<sequence>MQAVLLFAPSPLPIVTHTKTLALQWRSLPRLIQTRRCPTIKATNIQDPSTVDYNSTASVFPAEACETVGGEACTVEMYPEGKLKQESSSTTVRAFNSELVDREYLEYNNPKTVFLDEACDDLGGEFCEPESQGAGS</sequence>
<dbReference type="Pfam" id="PF07207">
    <property type="entry name" value="Lir1"/>
    <property type="match status" value="1"/>
</dbReference>
<reference evidence="2" key="1">
    <citation type="submission" date="2016-04" db="EMBL/GenBank/DDBJ databases">
        <title>Cephalotus genome sequencing.</title>
        <authorList>
            <person name="Fukushima K."/>
            <person name="Hasebe M."/>
            <person name="Fang X."/>
        </authorList>
    </citation>
    <scope>NUCLEOTIDE SEQUENCE [LARGE SCALE GENOMIC DNA]</scope>
    <source>
        <strain evidence="2">cv. St1</strain>
    </source>
</reference>
<keyword evidence="2" id="KW-1185">Reference proteome</keyword>